<feature type="domain" description="Protein kinase" evidence="10">
    <location>
        <begin position="99"/>
        <end position="459"/>
    </location>
</feature>
<evidence type="ECO:0000259" key="11">
    <source>
        <dbReference type="PROSITE" id="PS51285"/>
    </source>
</evidence>
<accession>A0ABQ7PQQ9</accession>
<feature type="domain" description="AGC-kinase C-terminal" evidence="11">
    <location>
        <begin position="351"/>
        <end position="422"/>
    </location>
</feature>
<dbReference type="SMART" id="SM00133">
    <property type="entry name" value="S_TK_X"/>
    <property type="match status" value="1"/>
</dbReference>
<dbReference type="Proteomes" id="UP000823941">
    <property type="component" value="Chromosome 31"/>
</dbReference>
<dbReference type="InterPro" id="IPR000961">
    <property type="entry name" value="AGC-kinase_C"/>
</dbReference>
<comment type="catalytic activity">
    <reaction evidence="8">
        <text>L-threonyl-[protein] + ATP = O-phospho-L-threonyl-[protein] + ADP + H(+)</text>
        <dbReference type="Rhea" id="RHEA:46608"/>
        <dbReference type="Rhea" id="RHEA-COMP:11060"/>
        <dbReference type="Rhea" id="RHEA-COMP:11605"/>
        <dbReference type="ChEBI" id="CHEBI:15378"/>
        <dbReference type="ChEBI" id="CHEBI:30013"/>
        <dbReference type="ChEBI" id="CHEBI:30616"/>
        <dbReference type="ChEBI" id="CHEBI:61977"/>
        <dbReference type="ChEBI" id="CHEBI:456216"/>
        <dbReference type="EC" id="2.7.11.1"/>
    </reaction>
</comment>
<evidence type="ECO:0000256" key="8">
    <source>
        <dbReference type="ARBA" id="ARBA00047899"/>
    </source>
</evidence>
<proteinExistence type="predicted"/>
<reference evidence="12 13" key="1">
    <citation type="submission" date="2021-06" db="EMBL/GenBank/DDBJ databases">
        <title>A haploid diamondback moth (Plutella xylostella L.) genome assembly resolves 31 chromosomes and identifies a diamide resistance mutation.</title>
        <authorList>
            <person name="Ward C.M."/>
            <person name="Perry K.D."/>
            <person name="Baker G."/>
            <person name="Powis K."/>
            <person name="Heckel D.G."/>
            <person name="Baxter S.W."/>
        </authorList>
    </citation>
    <scope>NUCLEOTIDE SEQUENCE [LARGE SCALE GENOMIC DNA]</scope>
    <source>
        <strain evidence="12 13">LV</strain>
        <tissue evidence="12">Single pupa</tissue>
    </source>
</reference>
<evidence type="ECO:0000256" key="7">
    <source>
        <dbReference type="ARBA" id="ARBA00022840"/>
    </source>
</evidence>
<keyword evidence="13" id="KW-1185">Reference proteome</keyword>
<dbReference type="EC" id="2.7.11.1" evidence="1"/>
<keyword evidence="3" id="KW-0597">Phosphoprotein</keyword>
<keyword evidence="2" id="KW-0723">Serine/threonine-protein kinase</keyword>
<keyword evidence="4" id="KW-0808">Transferase</keyword>
<evidence type="ECO:0000256" key="2">
    <source>
        <dbReference type="ARBA" id="ARBA00022527"/>
    </source>
</evidence>
<keyword evidence="7" id="KW-0067">ATP-binding</keyword>
<dbReference type="PROSITE" id="PS00108">
    <property type="entry name" value="PROTEIN_KINASE_ST"/>
    <property type="match status" value="1"/>
</dbReference>
<dbReference type="InterPro" id="IPR011009">
    <property type="entry name" value="Kinase-like_dom_sf"/>
</dbReference>
<dbReference type="SMART" id="SM00220">
    <property type="entry name" value="S_TKc"/>
    <property type="match status" value="1"/>
</dbReference>
<dbReference type="InterPro" id="IPR050839">
    <property type="entry name" value="Rho-assoc_Ser/Thr_Kinase"/>
</dbReference>
<dbReference type="PROSITE" id="PS50011">
    <property type="entry name" value="PROTEIN_KINASE_DOM"/>
    <property type="match status" value="1"/>
</dbReference>
<evidence type="ECO:0000256" key="1">
    <source>
        <dbReference type="ARBA" id="ARBA00012513"/>
    </source>
</evidence>
<evidence type="ECO:0000259" key="10">
    <source>
        <dbReference type="PROSITE" id="PS50011"/>
    </source>
</evidence>
<keyword evidence="5" id="KW-0547">Nucleotide-binding</keyword>
<evidence type="ECO:0000313" key="12">
    <source>
        <dbReference type="EMBL" id="KAG7295306.1"/>
    </source>
</evidence>
<evidence type="ECO:0000313" key="13">
    <source>
        <dbReference type="Proteomes" id="UP000823941"/>
    </source>
</evidence>
<keyword evidence="6" id="KW-0418">Kinase</keyword>
<dbReference type="PROSITE" id="PS51285">
    <property type="entry name" value="AGC_KINASE_CTER"/>
    <property type="match status" value="1"/>
</dbReference>
<dbReference type="EMBL" id="JAHIBW010000031">
    <property type="protein sequence ID" value="KAG7295306.1"/>
    <property type="molecule type" value="Genomic_DNA"/>
</dbReference>
<evidence type="ECO:0000256" key="6">
    <source>
        <dbReference type="ARBA" id="ARBA00022777"/>
    </source>
</evidence>
<comment type="catalytic activity">
    <reaction evidence="9">
        <text>L-seryl-[protein] + ATP = O-phospho-L-seryl-[protein] + ADP + H(+)</text>
        <dbReference type="Rhea" id="RHEA:17989"/>
        <dbReference type="Rhea" id="RHEA-COMP:9863"/>
        <dbReference type="Rhea" id="RHEA-COMP:11604"/>
        <dbReference type="ChEBI" id="CHEBI:15378"/>
        <dbReference type="ChEBI" id="CHEBI:29999"/>
        <dbReference type="ChEBI" id="CHEBI:30616"/>
        <dbReference type="ChEBI" id="CHEBI:83421"/>
        <dbReference type="ChEBI" id="CHEBI:456216"/>
        <dbReference type="EC" id="2.7.11.1"/>
    </reaction>
</comment>
<dbReference type="PANTHER" id="PTHR22988">
    <property type="entry name" value="MYOTONIC DYSTROPHY S/T KINASE-RELATED"/>
    <property type="match status" value="1"/>
</dbReference>
<dbReference type="InterPro" id="IPR017892">
    <property type="entry name" value="Pkinase_C"/>
</dbReference>
<dbReference type="PANTHER" id="PTHR22988:SF66">
    <property type="entry name" value="SERINE_THREONINE-PROTEIN KINASE GENGHIS KHAN"/>
    <property type="match status" value="1"/>
</dbReference>
<evidence type="ECO:0000256" key="4">
    <source>
        <dbReference type="ARBA" id="ARBA00022679"/>
    </source>
</evidence>
<evidence type="ECO:0000256" key="5">
    <source>
        <dbReference type="ARBA" id="ARBA00022741"/>
    </source>
</evidence>
<dbReference type="Gene3D" id="1.10.510.10">
    <property type="entry name" value="Transferase(Phosphotransferase) domain 1"/>
    <property type="match status" value="1"/>
</dbReference>
<dbReference type="Pfam" id="PF00069">
    <property type="entry name" value="Pkinase"/>
    <property type="match status" value="1"/>
</dbReference>
<evidence type="ECO:0000256" key="3">
    <source>
        <dbReference type="ARBA" id="ARBA00022553"/>
    </source>
</evidence>
<comment type="caution">
    <text evidence="12">The sequence shown here is derived from an EMBL/GenBank/DDBJ whole genome shotgun (WGS) entry which is preliminary data.</text>
</comment>
<dbReference type="Gene3D" id="3.30.200.20">
    <property type="entry name" value="Phosphorylase Kinase, domain 1"/>
    <property type="match status" value="2"/>
</dbReference>
<evidence type="ECO:0000256" key="9">
    <source>
        <dbReference type="ARBA" id="ARBA00048679"/>
    </source>
</evidence>
<dbReference type="InterPro" id="IPR000719">
    <property type="entry name" value="Prot_kinase_dom"/>
</dbReference>
<gene>
    <name evidence="12" type="ORF">JYU34_022312</name>
</gene>
<protein>
    <recommendedName>
        <fullName evidence="1">non-specific serine/threonine protein kinase</fullName>
        <ecNumber evidence="1">2.7.11.1</ecNumber>
    </recommendedName>
</protein>
<name>A0ABQ7PQQ9_PLUXY</name>
<dbReference type="Pfam" id="PF00433">
    <property type="entry name" value="Pkinase_C"/>
    <property type="match status" value="1"/>
</dbReference>
<dbReference type="InterPro" id="IPR008271">
    <property type="entry name" value="Ser/Thr_kinase_AS"/>
</dbReference>
<dbReference type="SUPFAM" id="SSF56112">
    <property type="entry name" value="Protein kinase-like (PK-like)"/>
    <property type="match status" value="1"/>
</dbReference>
<feature type="non-terminal residue" evidence="12">
    <location>
        <position position="477"/>
    </location>
</feature>
<organism evidence="12 13">
    <name type="scientific">Plutella xylostella</name>
    <name type="common">Diamondback moth</name>
    <name type="synonym">Plutella maculipennis</name>
    <dbReference type="NCBI Taxonomy" id="51655"/>
    <lineage>
        <taxon>Eukaryota</taxon>
        <taxon>Metazoa</taxon>
        <taxon>Ecdysozoa</taxon>
        <taxon>Arthropoda</taxon>
        <taxon>Hexapoda</taxon>
        <taxon>Insecta</taxon>
        <taxon>Pterygota</taxon>
        <taxon>Neoptera</taxon>
        <taxon>Endopterygota</taxon>
        <taxon>Lepidoptera</taxon>
        <taxon>Glossata</taxon>
        <taxon>Ditrysia</taxon>
        <taxon>Yponomeutoidea</taxon>
        <taxon>Plutellidae</taxon>
        <taxon>Plutella</taxon>
    </lineage>
</organism>
<sequence>MSDDEDSSPEKALAPINSVPVIGTKRLKQMDAMFLERGGAGGVPRSSLSVETLLDLLLLLYDECCCSSLRREKAVADFIQYVKPVASRLKRLRLSREDFELVKVIGRGAFGEVCVVRQSDAQGTEGGNGASSDRVYAMKILNKWEMLKRAETACFQEERDVLVFGDRRWITNLHYAFQDDNNLYLVMDYYCGGDLLTLLSKFEDRLPEDMARFYIAEMILATHSVHERGYVHRDIKPDNVLLDASGHIRLADFGSCLRLGDDGKVQSNVAVGTPDYISPEILRAMEDGQGRYGPECDWWSLGVCMYEMLFGETPFYAESLVETYGKIMNHARCFHCPPVDDNAPPNHPWFAGLDWDKIREMAAPYVPDVSSPTDTSNFDVDDTDIRLSEAVAPAVASSAFSGIQLPFVGFTYTGGSRLSDLGAEHAPLSPAKNATSQQAPSNAVDRAALKALERENALLAQTIAELRAGGAVLDDPC</sequence>